<dbReference type="SUPFAM" id="SSF81296">
    <property type="entry name" value="E set domains"/>
    <property type="match status" value="1"/>
</dbReference>
<keyword evidence="4" id="KW-0732">Signal</keyword>
<keyword evidence="3" id="KW-0106">Calcium</keyword>
<dbReference type="PANTHER" id="PTHR11590">
    <property type="entry name" value="PROTEIN-GLUTAMINE GAMMA-GLUTAMYLTRANSFERASE"/>
    <property type="match status" value="1"/>
</dbReference>
<accession>A0A3S3Q3X2</accession>
<evidence type="ECO:0000256" key="1">
    <source>
        <dbReference type="ARBA" id="ARBA00005968"/>
    </source>
</evidence>
<feature type="active site" evidence="2">
    <location>
        <position position="362"/>
    </location>
</feature>
<evidence type="ECO:0000259" key="5">
    <source>
        <dbReference type="SMART" id="SM00460"/>
    </source>
</evidence>
<dbReference type="Proteomes" id="UP000285301">
    <property type="component" value="Unassembled WGS sequence"/>
</dbReference>
<evidence type="ECO:0000313" key="6">
    <source>
        <dbReference type="EMBL" id="RWS02967.1"/>
    </source>
</evidence>
<feature type="signal peptide" evidence="4">
    <location>
        <begin position="1"/>
        <end position="23"/>
    </location>
</feature>
<protein>
    <submittedName>
        <fullName evidence="6">Hemocyte protein-glutamine gamma-glutamyltransferase-like isoform X3</fullName>
    </submittedName>
</protein>
<gene>
    <name evidence="6" type="ORF">B4U79_05031</name>
    <name evidence="7" type="ORF">B4U79_11321</name>
</gene>
<dbReference type="InterPro" id="IPR036238">
    <property type="entry name" value="Transglutaminase_C_sf"/>
</dbReference>
<reference evidence="6" key="2">
    <citation type="submission" date="2018-11" db="EMBL/GenBank/DDBJ databases">
        <title>Trombidioid mite genomics.</title>
        <authorList>
            <person name="Dong X."/>
        </authorList>
    </citation>
    <scope>NUCLEOTIDE SEQUENCE</scope>
    <source>
        <strain evidence="6">UoL-WK</strain>
    </source>
</reference>
<dbReference type="Pfam" id="PF01841">
    <property type="entry name" value="Transglut_core"/>
    <property type="match status" value="1"/>
</dbReference>
<dbReference type="InterPro" id="IPR002931">
    <property type="entry name" value="Transglutaminase-like"/>
</dbReference>
<feature type="chain" id="PRO_5033399055" evidence="4">
    <location>
        <begin position="24"/>
        <end position="721"/>
    </location>
</feature>
<evidence type="ECO:0000313" key="8">
    <source>
        <dbReference type="Proteomes" id="UP000285301"/>
    </source>
</evidence>
<feature type="binding site" evidence="3">
    <location>
        <position position="486"/>
    </location>
    <ligand>
        <name>Ca(2+)</name>
        <dbReference type="ChEBI" id="CHEBI:29108"/>
    </ligand>
</feature>
<comment type="similarity">
    <text evidence="1">Belongs to the transglutaminase superfamily. Transglutaminase family.</text>
</comment>
<comment type="cofactor">
    <cofactor evidence="3">
        <name>Ca(2+)</name>
        <dbReference type="ChEBI" id="CHEBI:29108"/>
    </cofactor>
    <text evidence="3">Binds 1 Ca(2+) ion per subunit.</text>
</comment>
<dbReference type="SMART" id="SM00460">
    <property type="entry name" value="TGc"/>
    <property type="match status" value="1"/>
</dbReference>
<dbReference type="AlphaFoldDB" id="A0A3S3Q3X2"/>
<organism evidence="6 8">
    <name type="scientific">Dinothrombium tinctorium</name>
    <dbReference type="NCBI Taxonomy" id="1965070"/>
    <lineage>
        <taxon>Eukaryota</taxon>
        <taxon>Metazoa</taxon>
        <taxon>Ecdysozoa</taxon>
        <taxon>Arthropoda</taxon>
        <taxon>Chelicerata</taxon>
        <taxon>Arachnida</taxon>
        <taxon>Acari</taxon>
        <taxon>Acariformes</taxon>
        <taxon>Trombidiformes</taxon>
        <taxon>Prostigmata</taxon>
        <taxon>Anystina</taxon>
        <taxon>Parasitengona</taxon>
        <taxon>Trombidioidea</taxon>
        <taxon>Trombidiidae</taxon>
        <taxon>Dinothrombium</taxon>
    </lineage>
</organism>
<proteinExistence type="inferred from homology"/>
<reference evidence="6 8" key="1">
    <citation type="journal article" date="2018" name="Gigascience">
        <title>Genomes of trombidid mites reveal novel predicted allergens and laterally-transferred genes associated with secondary metabolism.</title>
        <authorList>
            <person name="Dong X."/>
            <person name="Chaisiri K."/>
            <person name="Xia D."/>
            <person name="Armstrong S.D."/>
            <person name="Fang Y."/>
            <person name="Donnelly M.J."/>
            <person name="Kadowaki T."/>
            <person name="McGarry J.W."/>
            <person name="Darby A.C."/>
            <person name="Makepeace B.L."/>
        </authorList>
    </citation>
    <scope>NUCLEOTIDE SEQUENCE [LARGE SCALE GENOMIC DNA]</scope>
    <source>
        <strain evidence="6">UoL-WK</strain>
    </source>
</reference>
<feature type="binding site" evidence="3">
    <location>
        <position position="425"/>
    </location>
    <ligand>
        <name>Ca(2+)</name>
        <dbReference type="ChEBI" id="CHEBI:29108"/>
    </ligand>
</feature>
<dbReference type="InterPro" id="IPR038765">
    <property type="entry name" value="Papain-like_cys_pep_sf"/>
</dbReference>
<feature type="active site" evidence="2">
    <location>
        <position position="385"/>
    </location>
</feature>
<dbReference type="FunFam" id="3.90.260.10:FF:000002">
    <property type="entry name" value="Erythrocyte membrane protein band 4.2"/>
    <property type="match status" value="1"/>
</dbReference>
<dbReference type="Gene3D" id="2.60.40.10">
    <property type="entry name" value="Immunoglobulins"/>
    <property type="match status" value="3"/>
</dbReference>
<feature type="binding site" evidence="3">
    <location>
        <position position="481"/>
    </location>
    <ligand>
        <name>Ca(2+)</name>
        <dbReference type="ChEBI" id="CHEBI:29108"/>
    </ligand>
</feature>
<feature type="domain" description="Transglutaminase-like" evidence="5">
    <location>
        <begin position="295"/>
        <end position="388"/>
    </location>
</feature>
<keyword evidence="3" id="KW-0479">Metal-binding</keyword>
<dbReference type="STRING" id="1965070.A0A3S3Q3X2"/>
<dbReference type="InterPro" id="IPR036985">
    <property type="entry name" value="Transglutaminase-like_sf"/>
</dbReference>
<dbReference type="EMBL" id="NCKU01007014">
    <property type="protein sequence ID" value="RWS02967.1"/>
    <property type="molecule type" value="Genomic_DNA"/>
</dbReference>
<dbReference type="InterPro" id="IPR013783">
    <property type="entry name" value="Ig-like_fold"/>
</dbReference>
<dbReference type="SUPFAM" id="SSF49309">
    <property type="entry name" value="Transglutaminase, two C-terminal domains"/>
    <property type="match status" value="2"/>
</dbReference>
<dbReference type="InterPro" id="IPR014756">
    <property type="entry name" value="Ig_E-set"/>
</dbReference>
<evidence type="ECO:0000256" key="3">
    <source>
        <dbReference type="PIRSR" id="PIRSR000459-2"/>
    </source>
</evidence>
<evidence type="ECO:0000313" key="7">
    <source>
        <dbReference type="EMBL" id="RWS04893.1"/>
    </source>
</evidence>
<dbReference type="InterPro" id="IPR001102">
    <property type="entry name" value="Transglutaminase_N"/>
</dbReference>
<keyword evidence="6" id="KW-0808">Transferase</keyword>
<dbReference type="Gene3D" id="3.90.260.10">
    <property type="entry name" value="Transglutaminase-like"/>
    <property type="match status" value="1"/>
</dbReference>
<sequence length="721" mass="83459">MLFESKNYALFLLYLFSINSVSSKLSILNVNLYPDENSVNHHTSDFNTVYDNDDLIIRRGQPFEFRIYLSESFDAFKNTIYLQFGYGLHPTLEDKSFANLRLERNKNFMSDTSKWDIDLLFNRRDSFKIRVFIPAVVPVGKWQMFVVVYDIDGERTMYRNNKDIYILFNPWSVDDDVYMANEVALNEYVLNDFGKIHIGAVNSRSAMVWQYGQFKTPVLPAIQFLLDRHGLHHQYRTNAMQLTSVVSAYANYQRSKFGVFGMIWGRWDGKYNDGEDPSFWKGSVEILQRYHKTNGKPVKYGQCWVFAAVLTTIFRALGIPSRTVTNYVSGHDTDNNLVLESYFDPRNMPLDYLTNDSLWNFHVWNEVWMKRSDLPNGYDGWQVVDGTPQERMGGYFRTGPASVKAIKEGSVQVGFDSPFIYSEVNADEQNIKVYPGNSRIKGRRRTDRFGRIILTQKVGFHGNLLHTINDEDLTKSYKYREGSLEERNSFKKASETLGFTVEKVFRESLLPDVDFIIEADNDTLIGELIIVKIKLVNKWITEYRIDIFANESSEYCTGKEGEMIYQRKDNINLASKQRKTIEFEIAPLHYIDKLLDLSILRITVSTLTIQTNRSLTKSMSVALRHPHLKLTADENVKIRKPFFLNITFSNPMPKTLTKCKIIIESRNYGPKEVPIDDIPAKQAATIVKRIKLRKPGNEHFTANLHCKELSNILGLLEITVK</sequence>
<dbReference type="InterPro" id="IPR050779">
    <property type="entry name" value="Transglutaminase"/>
</dbReference>
<dbReference type="InterPro" id="IPR023608">
    <property type="entry name" value="Transglutaminase_animal"/>
</dbReference>
<feature type="binding site" evidence="3">
    <location>
        <position position="427"/>
    </location>
    <ligand>
        <name>Ca(2+)</name>
        <dbReference type="ChEBI" id="CHEBI:29108"/>
    </ligand>
</feature>
<dbReference type="OrthoDB" id="437511at2759"/>
<dbReference type="PANTHER" id="PTHR11590:SF40">
    <property type="entry name" value="HEMOCYTE PROTEIN-GLUTAMINE GAMMA-GLUTAMYLTRANSFERASE-LIKE PROTEIN"/>
    <property type="match status" value="1"/>
</dbReference>
<comment type="caution">
    <text evidence="6">The sequence shown here is derived from an EMBL/GenBank/DDBJ whole genome shotgun (WGS) entry which is preliminary data.</text>
</comment>
<dbReference type="GO" id="GO:0046872">
    <property type="term" value="F:metal ion binding"/>
    <property type="evidence" value="ECO:0007669"/>
    <property type="project" value="UniProtKB-KW"/>
</dbReference>
<dbReference type="Pfam" id="PF00868">
    <property type="entry name" value="Transglut_N"/>
    <property type="match status" value="1"/>
</dbReference>
<dbReference type="PIRSF" id="PIRSF000459">
    <property type="entry name" value="TGM_EBP42"/>
    <property type="match status" value="1"/>
</dbReference>
<keyword evidence="8" id="KW-1185">Reference proteome</keyword>
<name>A0A3S3Q3X2_9ACAR</name>
<feature type="active site" evidence="2">
    <location>
        <position position="303"/>
    </location>
</feature>
<dbReference type="GO" id="GO:0003810">
    <property type="term" value="F:protein-glutamine gamma-glutamyltransferase activity"/>
    <property type="evidence" value="ECO:0007669"/>
    <property type="project" value="InterPro"/>
</dbReference>
<dbReference type="SUPFAM" id="SSF54001">
    <property type="entry name" value="Cysteine proteinases"/>
    <property type="match status" value="1"/>
</dbReference>
<evidence type="ECO:0000256" key="4">
    <source>
        <dbReference type="SAM" id="SignalP"/>
    </source>
</evidence>
<dbReference type="EMBL" id="NCKU01005196">
    <property type="protein sequence ID" value="RWS04893.1"/>
    <property type="molecule type" value="Genomic_DNA"/>
</dbReference>
<evidence type="ECO:0000256" key="2">
    <source>
        <dbReference type="PIRSR" id="PIRSR000459-1"/>
    </source>
</evidence>